<evidence type="ECO:0000313" key="2">
    <source>
        <dbReference type="Proteomes" id="UP000036403"/>
    </source>
</evidence>
<name>A0A0J7KJX9_LASNI</name>
<reference evidence="1 2" key="1">
    <citation type="submission" date="2015-04" db="EMBL/GenBank/DDBJ databases">
        <title>Lasius niger genome sequencing.</title>
        <authorList>
            <person name="Konorov E.A."/>
            <person name="Nikitin M.A."/>
            <person name="Kirill M.V."/>
            <person name="Chang P."/>
        </authorList>
    </citation>
    <scope>NUCLEOTIDE SEQUENCE [LARGE SCALE GENOMIC DNA]</scope>
    <source>
        <tissue evidence="1">Whole</tissue>
    </source>
</reference>
<accession>A0A0J7KJX9</accession>
<dbReference type="STRING" id="67767.A0A0J7KJX9"/>
<protein>
    <submittedName>
        <fullName evidence="1">Tbc1 domain family member 30</fullName>
    </submittedName>
</protein>
<evidence type="ECO:0000313" key="1">
    <source>
        <dbReference type="EMBL" id="KMQ90539.1"/>
    </source>
</evidence>
<sequence>MITSYNVTPLRKYAEISYRVKCIAVENERVFGDVYVTQQTLDRVCQPDNYAFPSEHRRRNLIQRTLDGPDFMKLNSKQPTGSAGVARSYWRRRSKSTADEPSMITFNYENADNRDTIAKRPKVNVRRKEHVQYIVCDYILDIPATSALFAAAERNCDYLTSGSTIVGHLWHSDGRQGTFRKRINGIVLETTPATSISAESSSAIEK</sequence>
<gene>
    <name evidence="1" type="ORF">RF55_9699</name>
</gene>
<dbReference type="OrthoDB" id="7692121at2759"/>
<keyword evidence="2" id="KW-1185">Reference proteome</keyword>
<dbReference type="Proteomes" id="UP000036403">
    <property type="component" value="Unassembled WGS sequence"/>
</dbReference>
<proteinExistence type="predicted"/>
<dbReference type="EMBL" id="LBMM01006522">
    <property type="protein sequence ID" value="KMQ90539.1"/>
    <property type="molecule type" value="Genomic_DNA"/>
</dbReference>
<dbReference type="AlphaFoldDB" id="A0A0J7KJX9"/>
<dbReference type="PaxDb" id="67767-A0A0J7KJX9"/>
<comment type="caution">
    <text evidence="1">The sequence shown here is derived from an EMBL/GenBank/DDBJ whole genome shotgun (WGS) entry which is preliminary data.</text>
</comment>
<organism evidence="1 2">
    <name type="scientific">Lasius niger</name>
    <name type="common">Black garden ant</name>
    <dbReference type="NCBI Taxonomy" id="67767"/>
    <lineage>
        <taxon>Eukaryota</taxon>
        <taxon>Metazoa</taxon>
        <taxon>Ecdysozoa</taxon>
        <taxon>Arthropoda</taxon>
        <taxon>Hexapoda</taxon>
        <taxon>Insecta</taxon>
        <taxon>Pterygota</taxon>
        <taxon>Neoptera</taxon>
        <taxon>Endopterygota</taxon>
        <taxon>Hymenoptera</taxon>
        <taxon>Apocrita</taxon>
        <taxon>Aculeata</taxon>
        <taxon>Formicoidea</taxon>
        <taxon>Formicidae</taxon>
        <taxon>Formicinae</taxon>
        <taxon>Lasius</taxon>
        <taxon>Lasius</taxon>
    </lineage>
</organism>